<comment type="function">
    <text evidence="3 4">Participates actively in the response to hyperosmotic and heat shock by preventing the aggregation of stress-denatured proteins, in association with DnaK and GrpE. It is the nucleotide exchange factor for DnaK and may function as a thermosensor. Unfolded proteins bind initially to DnaJ; upon interaction with the DnaJ-bound protein, DnaK hydrolyzes its bound ATP, resulting in the formation of a stable complex. GrpE releases ADP from DnaK; ATP binding to DnaK triggers the release of the substrate protein, thus completing the reaction cycle. Several rounds of ATP-dependent interactions between DnaJ, DnaK and GrpE are required for fully efficient folding.</text>
</comment>
<dbReference type="Proteomes" id="UP000195137">
    <property type="component" value="Unassembled WGS sequence"/>
</dbReference>
<keyword evidence="3" id="KW-0963">Cytoplasm</keyword>
<dbReference type="GO" id="GO:0005737">
    <property type="term" value="C:cytoplasm"/>
    <property type="evidence" value="ECO:0007669"/>
    <property type="project" value="UniProtKB-SubCell"/>
</dbReference>
<sequence length="184" mass="21361">MDESRSLDEMDREELCNLLREKEERVEELESLVKRIKADFENYKKRTDNKIENEVFKAEIDFAKDLLDAVDSFKVALEIGEVRDDGFYEGVKNTYSLLIDSLKERGLKEIESENFDPNLHQAVDRVETDEYNDGEVVDVLQEGYIYQEQVLRPSLVRVAFNPNGDESSLESSEDTEVNGDDYDE</sequence>
<evidence type="ECO:0000313" key="9">
    <source>
        <dbReference type="Proteomes" id="UP000195137"/>
    </source>
</evidence>
<dbReference type="AlphaFoldDB" id="A0A1Y3GD71"/>
<evidence type="ECO:0000256" key="1">
    <source>
        <dbReference type="ARBA" id="ARBA00009054"/>
    </source>
</evidence>
<dbReference type="PANTHER" id="PTHR21237">
    <property type="entry name" value="GRPE PROTEIN"/>
    <property type="match status" value="1"/>
</dbReference>
<accession>A0A1Y3GD71</accession>
<feature type="region of interest" description="Disordered" evidence="7">
    <location>
        <begin position="162"/>
        <end position="184"/>
    </location>
</feature>
<dbReference type="Pfam" id="PF01025">
    <property type="entry name" value="GrpE"/>
    <property type="match status" value="1"/>
</dbReference>
<dbReference type="GO" id="GO:0051087">
    <property type="term" value="F:protein-folding chaperone binding"/>
    <property type="evidence" value="ECO:0007669"/>
    <property type="project" value="InterPro"/>
</dbReference>
<keyword evidence="3 4" id="KW-0346">Stress response</keyword>
<dbReference type="OrthoDB" id="372230at2157"/>
<dbReference type="InterPro" id="IPR009012">
    <property type="entry name" value="GrpE_head"/>
</dbReference>
<evidence type="ECO:0000256" key="4">
    <source>
        <dbReference type="RuleBase" id="RU000639"/>
    </source>
</evidence>
<dbReference type="GO" id="GO:0042803">
    <property type="term" value="F:protein homodimerization activity"/>
    <property type="evidence" value="ECO:0007669"/>
    <property type="project" value="InterPro"/>
</dbReference>
<proteinExistence type="inferred from homology"/>
<comment type="similarity">
    <text evidence="1 3 5">Belongs to the GrpE family.</text>
</comment>
<organism evidence="8 9">
    <name type="scientific">Methanonatronarchaeum thermophilum</name>
    <dbReference type="NCBI Taxonomy" id="1927129"/>
    <lineage>
        <taxon>Archaea</taxon>
        <taxon>Methanobacteriati</taxon>
        <taxon>Methanobacteriota</taxon>
        <taxon>Methanonatronarchaeia</taxon>
        <taxon>Methanonatronarchaeales</taxon>
        <taxon>Methanonatronarchaeaceae</taxon>
        <taxon>Methanonatronarchaeum</taxon>
    </lineage>
</organism>
<dbReference type="SUPFAM" id="SSF58014">
    <property type="entry name" value="Coiled-coil domain of nucleotide exchange factor GrpE"/>
    <property type="match status" value="1"/>
</dbReference>
<dbReference type="GO" id="GO:0051082">
    <property type="term" value="F:unfolded protein binding"/>
    <property type="evidence" value="ECO:0007669"/>
    <property type="project" value="TreeGrafter"/>
</dbReference>
<evidence type="ECO:0000256" key="2">
    <source>
        <dbReference type="ARBA" id="ARBA00023186"/>
    </source>
</evidence>
<dbReference type="Gene3D" id="2.30.22.10">
    <property type="entry name" value="Head domain of nucleotide exchange factor GrpE"/>
    <property type="match status" value="1"/>
</dbReference>
<protein>
    <recommendedName>
        <fullName evidence="3 4">Protein GrpE</fullName>
    </recommendedName>
    <alternativeName>
        <fullName evidence="3">HSP-70 cofactor</fullName>
    </alternativeName>
</protein>
<dbReference type="PRINTS" id="PR00773">
    <property type="entry name" value="GRPEPROTEIN"/>
</dbReference>
<dbReference type="Gene3D" id="3.90.20.20">
    <property type="match status" value="1"/>
</dbReference>
<evidence type="ECO:0000256" key="7">
    <source>
        <dbReference type="SAM" id="MobiDB-lite"/>
    </source>
</evidence>
<dbReference type="EMBL" id="MRZU01000002">
    <property type="protein sequence ID" value="OUJ19388.1"/>
    <property type="molecule type" value="Genomic_DNA"/>
</dbReference>
<dbReference type="RefSeq" id="WP_086636489.1">
    <property type="nucleotide sequence ID" value="NZ_MRZU01000002.1"/>
</dbReference>
<keyword evidence="6" id="KW-0175">Coiled coil</keyword>
<dbReference type="InterPro" id="IPR013805">
    <property type="entry name" value="GrpE_CC"/>
</dbReference>
<keyword evidence="9" id="KW-1185">Reference proteome</keyword>
<feature type="compositionally biased region" description="Acidic residues" evidence="7">
    <location>
        <begin position="167"/>
        <end position="184"/>
    </location>
</feature>
<dbReference type="SUPFAM" id="SSF51064">
    <property type="entry name" value="Head domain of nucleotide exchange factor GrpE"/>
    <property type="match status" value="1"/>
</dbReference>
<dbReference type="GO" id="GO:0000774">
    <property type="term" value="F:adenyl-nucleotide exchange factor activity"/>
    <property type="evidence" value="ECO:0007669"/>
    <property type="project" value="InterPro"/>
</dbReference>
<evidence type="ECO:0000313" key="8">
    <source>
        <dbReference type="EMBL" id="OUJ19388.1"/>
    </source>
</evidence>
<evidence type="ECO:0000256" key="3">
    <source>
        <dbReference type="HAMAP-Rule" id="MF_01151"/>
    </source>
</evidence>
<feature type="coiled-coil region" evidence="6">
    <location>
        <begin position="12"/>
        <end position="46"/>
    </location>
</feature>
<dbReference type="GO" id="GO:0006457">
    <property type="term" value="P:protein folding"/>
    <property type="evidence" value="ECO:0007669"/>
    <property type="project" value="InterPro"/>
</dbReference>
<comment type="caution">
    <text evidence="8">The sequence shown here is derived from an EMBL/GenBank/DDBJ whole genome shotgun (WGS) entry which is preliminary data.</text>
</comment>
<gene>
    <name evidence="3" type="primary">grpE</name>
    <name evidence="8" type="ORF">AMET1_0057</name>
</gene>
<comment type="subcellular location">
    <subcellularLocation>
        <location evidence="3">Cytoplasm</location>
    </subcellularLocation>
</comment>
<comment type="subunit">
    <text evidence="3">Homodimer.</text>
</comment>
<dbReference type="HAMAP" id="MF_01151">
    <property type="entry name" value="GrpE"/>
    <property type="match status" value="1"/>
</dbReference>
<dbReference type="PROSITE" id="PS01071">
    <property type="entry name" value="GRPE"/>
    <property type="match status" value="1"/>
</dbReference>
<dbReference type="CDD" id="cd00446">
    <property type="entry name" value="GrpE"/>
    <property type="match status" value="1"/>
</dbReference>
<reference evidence="8 9" key="1">
    <citation type="submission" date="2016-12" db="EMBL/GenBank/DDBJ databases">
        <title>Discovery of methanogenic haloarchaea.</title>
        <authorList>
            <person name="Sorokin D.Y."/>
            <person name="Makarova K.S."/>
            <person name="Abbas B."/>
            <person name="Ferrer M."/>
            <person name="Golyshin P.N."/>
        </authorList>
    </citation>
    <scope>NUCLEOTIDE SEQUENCE [LARGE SCALE GENOMIC DNA]</scope>
    <source>
        <strain evidence="8">AMET1</strain>
    </source>
</reference>
<dbReference type="PANTHER" id="PTHR21237:SF23">
    <property type="entry name" value="GRPE PROTEIN HOMOLOG, MITOCHONDRIAL"/>
    <property type="match status" value="1"/>
</dbReference>
<dbReference type="InterPro" id="IPR000740">
    <property type="entry name" value="GrpE"/>
</dbReference>
<evidence type="ECO:0000256" key="5">
    <source>
        <dbReference type="RuleBase" id="RU004478"/>
    </source>
</evidence>
<name>A0A1Y3GD71_9EURY</name>
<keyword evidence="2 3" id="KW-0143">Chaperone</keyword>
<evidence type="ECO:0000256" key="6">
    <source>
        <dbReference type="SAM" id="Coils"/>
    </source>
</evidence>